<dbReference type="InterPro" id="IPR036390">
    <property type="entry name" value="WH_DNA-bd_sf"/>
</dbReference>
<proteinExistence type="predicted"/>
<dbReference type="SMART" id="SM00345">
    <property type="entry name" value="HTH_GNTR"/>
    <property type="match status" value="1"/>
</dbReference>
<evidence type="ECO:0000256" key="3">
    <source>
        <dbReference type="ARBA" id="ARBA00023163"/>
    </source>
</evidence>
<dbReference type="PANTHER" id="PTHR43537:SF5">
    <property type="entry name" value="UXU OPERON TRANSCRIPTIONAL REGULATOR"/>
    <property type="match status" value="1"/>
</dbReference>
<sequence length="239" mass="26740">MIEHGLKLITTEQDYEIDVAPENDVVSEIRALIKKHNLEAGDKLPSERKLSEKLGVSRNQIRAGIQKLEFYGIIETLPQSGSIITGIGVPSMNTMMKDVLDLDTPDFNALVETRVLIESQAVQMAAVRCTEESLKQLEMAHQNFVDCITNGLPSLIEDMKFHLAIVKASENTVLYGLMKIIVPDIIGHFNKEDICDRTQAIKLVSEHTDIVEAIKNKKSDDALEALNLHFAALRKYTKK</sequence>
<name>A0A081D9E0_NONUL</name>
<dbReference type="InterPro" id="IPR008920">
    <property type="entry name" value="TF_FadR/GntR_C"/>
</dbReference>
<accession>A0A081D9E0</accession>
<dbReference type="GO" id="GO:0003700">
    <property type="term" value="F:DNA-binding transcription factor activity"/>
    <property type="evidence" value="ECO:0007669"/>
    <property type="project" value="InterPro"/>
</dbReference>
<dbReference type="Gene3D" id="1.20.120.530">
    <property type="entry name" value="GntR ligand-binding domain-like"/>
    <property type="match status" value="1"/>
</dbReference>
<dbReference type="Pfam" id="PF07729">
    <property type="entry name" value="FCD"/>
    <property type="match status" value="1"/>
</dbReference>
<keyword evidence="1" id="KW-0805">Transcription regulation</keyword>
<evidence type="ECO:0000313" key="5">
    <source>
        <dbReference type="EMBL" id="GAK75536.1"/>
    </source>
</evidence>
<comment type="caution">
    <text evidence="5">The sequence shown here is derived from an EMBL/GenBank/DDBJ whole genome shotgun (WGS) entry which is preliminary data.</text>
</comment>
<gene>
    <name evidence="5" type="ORF">JCM19296_1128</name>
</gene>
<keyword evidence="2" id="KW-0238">DNA-binding</keyword>
<evidence type="ECO:0000259" key="4">
    <source>
        <dbReference type="PROSITE" id="PS50949"/>
    </source>
</evidence>
<dbReference type="GO" id="GO:0003677">
    <property type="term" value="F:DNA binding"/>
    <property type="evidence" value="ECO:0007669"/>
    <property type="project" value="UniProtKB-KW"/>
</dbReference>
<dbReference type="SUPFAM" id="SSF46785">
    <property type="entry name" value="Winged helix' DNA-binding domain"/>
    <property type="match status" value="1"/>
</dbReference>
<dbReference type="PANTHER" id="PTHR43537">
    <property type="entry name" value="TRANSCRIPTIONAL REGULATOR, GNTR FAMILY"/>
    <property type="match status" value="1"/>
</dbReference>
<dbReference type="AlphaFoldDB" id="A0A081D9E0"/>
<protein>
    <submittedName>
        <fullName evidence="5">Transcriptional regulator</fullName>
    </submittedName>
</protein>
<dbReference type="RefSeq" id="WP_042270208.1">
    <property type="nucleotide sequence ID" value="NZ_JBDUVK010000265.1"/>
</dbReference>
<dbReference type="Gene3D" id="1.10.10.10">
    <property type="entry name" value="Winged helix-like DNA-binding domain superfamily/Winged helix DNA-binding domain"/>
    <property type="match status" value="1"/>
</dbReference>
<dbReference type="InterPro" id="IPR000524">
    <property type="entry name" value="Tscrpt_reg_HTH_GntR"/>
</dbReference>
<evidence type="ECO:0000256" key="1">
    <source>
        <dbReference type="ARBA" id="ARBA00023015"/>
    </source>
</evidence>
<dbReference type="PRINTS" id="PR00035">
    <property type="entry name" value="HTHGNTR"/>
</dbReference>
<feature type="domain" description="HTH gntR-type" evidence="4">
    <location>
        <begin position="19"/>
        <end position="87"/>
    </location>
</feature>
<dbReference type="PROSITE" id="PS50949">
    <property type="entry name" value="HTH_GNTR"/>
    <property type="match status" value="1"/>
</dbReference>
<reference evidence="5 6" key="1">
    <citation type="journal article" date="2014" name="Genome Announc.">
        <title>Draft Genome Sequences of Marine Flavobacterium Nonlabens Strains NR17, NR24, NR27, NR32, NR33, and Ara13.</title>
        <authorList>
            <person name="Nakanishi M."/>
            <person name="Meirelles P."/>
            <person name="Suzuki R."/>
            <person name="Takatani N."/>
            <person name="Mino S."/>
            <person name="Suda W."/>
            <person name="Oshima K."/>
            <person name="Hattori M."/>
            <person name="Ohkuma M."/>
            <person name="Hosokawa M."/>
            <person name="Miyashita K."/>
            <person name="Thompson F.L."/>
            <person name="Niwa A."/>
            <person name="Sawabe T."/>
            <person name="Sawabe T."/>
        </authorList>
    </citation>
    <scope>NUCLEOTIDE SEQUENCE [LARGE SCALE GENOMIC DNA]</scope>
    <source>
        <strain evidence="6">JCM19296</strain>
    </source>
</reference>
<keyword evidence="3" id="KW-0804">Transcription</keyword>
<evidence type="ECO:0000256" key="2">
    <source>
        <dbReference type="ARBA" id="ARBA00023125"/>
    </source>
</evidence>
<dbReference type="Proteomes" id="UP000028980">
    <property type="component" value="Unassembled WGS sequence"/>
</dbReference>
<organism evidence="5 6">
    <name type="scientific">Nonlabens ulvanivorans</name>
    <name type="common">Persicivirga ulvanivorans</name>
    <dbReference type="NCBI Taxonomy" id="906888"/>
    <lineage>
        <taxon>Bacteria</taxon>
        <taxon>Pseudomonadati</taxon>
        <taxon>Bacteroidota</taxon>
        <taxon>Flavobacteriia</taxon>
        <taxon>Flavobacteriales</taxon>
        <taxon>Flavobacteriaceae</taxon>
        <taxon>Nonlabens</taxon>
    </lineage>
</organism>
<dbReference type="CDD" id="cd07377">
    <property type="entry name" value="WHTH_GntR"/>
    <property type="match status" value="1"/>
</dbReference>
<dbReference type="Pfam" id="PF00392">
    <property type="entry name" value="GntR"/>
    <property type="match status" value="1"/>
</dbReference>
<dbReference type="SMART" id="SM00895">
    <property type="entry name" value="FCD"/>
    <property type="match status" value="1"/>
</dbReference>
<dbReference type="InterPro" id="IPR036388">
    <property type="entry name" value="WH-like_DNA-bd_sf"/>
</dbReference>
<dbReference type="SUPFAM" id="SSF48008">
    <property type="entry name" value="GntR ligand-binding domain-like"/>
    <property type="match status" value="1"/>
</dbReference>
<evidence type="ECO:0000313" key="6">
    <source>
        <dbReference type="Proteomes" id="UP000028980"/>
    </source>
</evidence>
<dbReference type="EMBL" id="BBLG01000002">
    <property type="protein sequence ID" value="GAK75536.1"/>
    <property type="molecule type" value="Genomic_DNA"/>
</dbReference>
<dbReference type="InterPro" id="IPR011711">
    <property type="entry name" value="GntR_C"/>
</dbReference>